<feature type="domain" description="Carbamoyl-phosphate synthase small subunit N-terminal" evidence="12">
    <location>
        <begin position="4"/>
        <end position="134"/>
    </location>
</feature>
<feature type="binding site" evidence="11">
    <location>
        <position position="290"/>
    </location>
    <ligand>
        <name>L-glutamine</name>
        <dbReference type="ChEBI" id="CHEBI:58359"/>
    </ligand>
</feature>
<dbReference type="Pfam" id="PF00988">
    <property type="entry name" value="CPSase_sm_chain"/>
    <property type="match status" value="1"/>
</dbReference>
<comment type="pathway">
    <text evidence="2 11">Amino-acid biosynthesis; L-arginine biosynthesis; carbamoyl phosphate from bicarbonate: step 1/1.</text>
</comment>
<keyword evidence="14" id="KW-1185">Reference proteome</keyword>
<keyword evidence="5 11" id="KW-0547">Nucleotide-binding</keyword>
<dbReference type="Gene3D" id="3.50.30.20">
    <property type="entry name" value="Carbamoyl-phosphate synthase small subunit, N-terminal domain"/>
    <property type="match status" value="1"/>
</dbReference>
<evidence type="ECO:0000313" key="13">
    <source>
        <dbReference type="EMBL" id="SEV80875.1"/>
    </source>
</evidence>
<dbReference type="InterPro" id="IPR006274">
    <property type="entry name" value="CarbamoylP_synth_ssu"/>
</dbReference>
<dbReference type="CDD" id="cd01744">
    <property type="entry name" value="GATase1_CPSase"/>
    <property type="match status" value="1"/>
</dbReference>
<proteinExistence type="inferred from homology"/>
<dbReference type="PROSITE" id="PS51273">
    <property type="entry name" value="GATASE_TYPE_1"/>
    <property type="match status" value="1"/>
</dbReference>
<comment type="catalytic activity">
    <reaction evidence="9 11">
        <text>hydrogencarbonate + L-glutamine + 2 ATP + H2O = carbamoyl phosphate + L-glutamate + 2 ADP + phosphate + 2 H(+)</text>
        <dbReference type="Rhea" id="RHEA:18633"/>
        <dbReference type="ChEBI" id="CHEBI:15377"/>
        <dbReference type="ChEBI" id="CHEBI:15378"/>
        <dbReference type="ChEBI" id="CHEBI:17544"/>
        <dbReference type="ChEBI" id="CHEBI:29985"/>
        <dbReference type="ChEBI" id="CHEBI:30616"/>
        <dbReference type="ChEBI" id="CHEBI:43474"/>
        <dbReference type="ChEBI" id="CHEBI:58228"/>
        <dbReference type="ChEBI" id="CHEBI:58359"/>
        <dbReference type="ChEBI" id="CHEBI:456216"/>
        <dbReference type="EC" id="6.3.5.5"/>
    </reaction>
</comment>
<dbReference type="EC" id="6.3.5.5" evidence="11"/>
<comment type="pathway">
    <text evidence="1 11">Pyrimidine metabolism; UMP biosynthesis via de novo pathway; (S)-dihydroorotate from bicarbonate: step 1/3.</text>
</comment>
<feature type="binding site" evidence="11">
    <location>
        <position position="249"/>
    </location>
    <ligand>
        <name>L-glutamine</name>
        <dbReference type="ChEBI" id="CHEBI:58359"/>
    </ligand>
</feature>
<dbReference type="SMART" id="SM01097">
    <property type="entry name" value="CPSase_sm_chain"/>
    <property type="match status" value="1"/>
</dbReference>
<sequence length="361" mass="39413">MLKDKRYLVLEDGTVYEGYQFGGKADRAGELVFNTSMFGFQEMITDSAYANQIVTFSYPLVGNTGFNSEDSETMKPTIAGIVVREAALLPSNFRTNETLHDYLERHNIPGISGIDTRSIVRKIRDGGTLRAVLSDSDDVDAVIETLKSTDETVHSVRDVSTSSPYISTGVGSRVVLIDLGKQESLVRSLNSAGCEVTVVPHDTPTYDILRMKPDGVIISSGPGSPEDIPSIVDNVRTIAEQVPVFGVGLGHQAIALAFGAKIEALPFGHRGSNIPVRNIERKTVEITSQNHGFAVSRESLEQTDLVITHEAINDDSVEGIRHKSLPIMSVQYYPGAIDGPDDSSYILEEFINRMNKENNHA</sequence>
<protein>
    <recommendedName>
        <fullName evidence="11">Carbamoyl phosphate synthase small chain</fullName>
        <ecNumber evidence="11">6.3.5.5</ecNumber>
    </recommendedName>
    <alternativeName>
        <fullName evidence="11">Carbamoyl phosphate synthetase glutamine chain</fullName>
    </alternativeName>
</protein>
<comment type="caution">
    <text evidence="11">Lacks conserved residue(s) required for the propagation of feature annotation.</text>
</comment>
<dbReference type="PRINTS" id="PR00099">
    <property type="entry name" value="CPSGATASE"/>
</dbReference>
<dbReference type="GO" id="GO:0006207">
    <property type="term" value="P:'de novo' pyrimidine nucleobase biosynthetic process"/>
    <property type="evidence" value="ECO:0007669"/>
    <property type="project" value="InterPro"/>
</dbReference>
<evidence type="ECO:0000256" key="11">
    <source>
        <dbReference type="HAMAP-Rule" id="MF_01209"/>
    </source>
</evidence>
<accession>A0A662Z080</accession>
<evidence type="ECO:0000256" key="5">
    <source>
        <dbReference type="ARBA" id="ARBA00022741"/>
    </source>
</evidence>
<evidence type="ECO:0000259" key="12">
    <source>
        <dbReference type="SMART" id="SM01097"/>
    </source>
</evidence>
<dbReference type="UniPathway" id="UPA00070">
    <property type="reaction ID" value="UER00115"/>
</dbReference>
<feature type="binding site" evidence="11">
    <location>
        <position position="292"/>
    </location>
    <ligand>
        <name>L-glutamine</name>
        <dbReference type="ChEBI" id="CHEBI:58359"/>
    </ligand>
</feature>
<evidence type="ECO:0000256" key="9">
    <source>
        <dbReference type="ARBA" id="ARBA00048816"/>
    </source>
</evidence>
<evidence type="ECO:0000256" key="6">
    <source>
        <dbReference type="ARBA" id="ARBA00022840"/>
    </source>
</evidence>
<comment type="function">
    <text evidence="11">Small subunit of the glutamine-dependent carbamoyl phosphate synthetase (CPSase). CPSase catalyzes the formation of carbamoyl phosphate from the ammonia moiety of glutamine, carbonate, and phosphate donated by ATP, constituting the first step of 2 biosynthetic pathways, one leading to arginine and/or urea and the other to pyrimidine nucleotides. The small subunit (glutamine amidotransferase) binds and cleaves glutamine to supply the large subunit with the substrate ammonia.</text>
</comment>
<feature type="region of interest" description="CPSase" evidence="11">
    <location>
        <begin position="1"/>
        <end position="172"/>
    </location>
</feature>
<dbReference type="GO" id="GO:0044205">
    <property type="term" value="P:'de novo' UMP biosynthetic process"/>
    <property type="evidence" value="ECO:0007669"/>
    <property type="project" value="UniProtKB-UniRule"/>
</dbReference>
<dbReference type="GO" id="GO:0006526">
    <property type="term" value="P:L-arginine biosynthetic process"/>
    <property type="evidence" value="ECO:0007669"/>
    <property type="project" value="UniProtKB-UniRule"/>
</dbReference>
<dbReference type="InterPro" id="IPR002474">
    <property type="entry name" value="CarbamoylP_synth_ssu_N"/>
</dbReference>
<dbReference type="Pfam" id="PF00117">
    <property type="entry name" value="GATase"/>
    <property type="match status" value="1"/>
</dbReference>
<evidence type="ECO:0000313" key="14">
    <source>
        <dbReference type="Proteomes" id="UP000243605"/>
    </source>
</evidence>
<dbReference type="EMBL" id="FOIT01000001">
    <property type="protein sequence ID" value="SEV80875.1"/>
    <property type="molecule type" value="Genomic_DNA"/>
</dbReference>
<keyword evidence="4 11" id="KW-0436">Ligase</keyword>
<organism evidence="13 14">
    <name type="scientific">Aliicoccus persicus</name>
    <dbReference type="NCBI Taxonomy" id="930138"/>
    <lineage>
        <taxon>Bacteria</taxon>
        <taxon>Bacillati</taxon>
        <taxon>Bacillota</taxon>
        <taxon>Bacilli</taxon>
        <taxon>Bacillales</taxon>
        <taxon>Staphylococcaceae</taxon>
        <taxon>Aliicoccus</taxon>
    </lineage>
</organism>
<dbReference type="NCBIfam" id="NF009475">
    <property type="entry name" value="PRK12838.1"/>
    <property type="match status" value="1"/>
</dbReference>
<dbReference type="Proteomes" id="UP000243605">
    <property type="component" value="Unassembled WGS sequence"/>
</dbReference>
<evidence type="ECO:0000256" key="4">
    <source>
        <dbReference type="ARBA" id="ARBA00022598"/>
    </source>
</evidence>
<gene>
    <name evidence="11" type="primary">carA</name>
    <name evidence="13" type="ORF">SAMN05192557_0119</name>
</gene>
<dbReference type="SUPFAM" id="SSF52021">
    <property type="entry name" value="Carbamoyl phosphate synthetase, small subunit N-terminal domain"/>
    <property type="match status" value="1"/>
</dbReference>
<feature type="binding site" evidence="11">
    <location>
        <position position="221"/>
    </location>
    <ligand>
        <name>L-glutamine</name>
        <dbReference type="ChEBI" id="CHEBI:58359"/>
    </ligand>
</feature>
<evidence type="ECO:0000256" key="2">
    <source>
        <dbReference type="ARBA" id="ARBA00005077"/>
    </source>
</evidence>
<dbReference type="OrthoDB" id="9804328at2"/>
<comment type="catalytic activity">
    <reaction evidence="10 11">
        <text>L-glutamine + H2O = L-glutamate + NH4(+)</text>
        <dbReference type="Rhea" id="RHEA:15889"/>
        <dbReference type="ChEBI" id="CHEBI:15377"/>
        <dbReference type="ChEBI" id="CHEBI:28938"/>
        <dbReference type="ChEBI" id="CHEBI:29985"/>
        <dbReference type="ChEBI" id="CHEBI:58359"/>
    </reaction>
</comment>
<keyword evidence="11" id="KW-0055">Arginine biosynthesis</keyword>
<dbReference type="NCBIfam" id="TIGR01368">
    <property type="entry name" value="CPSaseIIsmall"/>
    <property type="match status" value="1"/>
</dbReference>
<feature type="binding site" evidence="11">
    <location>
        <position position="252"/>
    </location>
    <ligand>
        <name>L-glutamine</name>
        <dbReference type="ChEBI" id="CHEBI:58359"/>
    </ligand>
</feature>
<dbReference type="UniPathway" id="UPA00068">
    <property type="reaction ID" value="UER00171"/>
</dbReference>
<keyword evidence="8 11" id="KW-0665">Pyrimidine biosynthesis</keyword>
<dbReference type="HAMAP" id="MF_01209">
    <property type="entry name" value="CPSase_S_chain"/>
    <property type="match status" value="1"/>
</dbReference>
<keyword evidence="7 11" id="KW-0315">Glutamine amidotransferase</keyword>
<dbReference type="InterPro" id="IPR036480">
    <property type="entry name" value="CarbP_synth_ssu_N_sf"/>
</dbReference>
<dbReference type="GO" id="GO:0004088">
    <property type="term" value="F:carbamoyl-phosphate synthase (glutamine-hydrolyzing) activity"/>
    <property type="evidence" value="ECO:0007669"/>
    <property type="project" value="UniProtKB-UniRule"/>
</dbReference>
<comment type="similarity">
    <text evidence="3 11">Belongs to the CarA family.</text>
</comment>
<evidence type="ECO:0000256" key="8">
    <source>
        <dbReference type="ARBA" id="ARBA00022975"/>
    </source>
</evidence>
<dbReference type="InterPro" id="IPR017926">
    <property type="entry name" value="GATASE"/>
</dbReference>
<dbReference type="InterPro" id="IPR050472">
    <property type="entry name" value="Anth_synth/Amidotransfase"/>
</dbReference>
<evidence type="ECO:0000256" key="10">
    <source>
        <dbReference type="ARBA" id="ARBA00049285"/>
    </source>
</evidence>
<feature type="binding site" evidence="11">
    <location>
        <position position="293"/>
    </location>
    <ligand>
        <name>L-glutamine</name>
        <dbReference type="ChEBI" id="CHEBI:58359"/>
    </ligand>
</feature>
<dbReference type="GO" id="GO:0005524">
    <property type="term" value="F:ATP binding"/>
    <property type="evidence" value="ECO:0007669"/>
    <property type="project" value="UniProtKB-UniRule"/>
</dbReference>
<dbReference type="Gene3D" id="3.40.50.880">
    <property type="match status" value="1"/>
</dbReference>
<dbReference type="RefSeq" id="WP_091472754.1">
    <property type="nucleotide sequence ID" value="NZ_FOIT01000001.1"/>
</dbReference>
<keyword evidence="11" id="KW-0028">Amino-acid biosynthesis</keyword>
<dbReference type="FunFam" id="3.50.30.20:FF:000001">
    <property type="entry name" value="Carbamoyl-phosphate synthase small chain"/>
    <property type="match status" value="1"/>
</dbReference>
<evidence type="ECO:0000256" key="3">
    <source>
        <dbReference type="ARBA" id="ARBA00007800"/>
    </source>
</evidence>
<evidence type="ECO:0000256" key="7">
    <source>
        <dbReference type="ARBA" id="ARBA00022962"/>
    </source>
</evidence>
<dbReference type="PANTHER" id="PTHR43418:SF7">
    <property type="entry name" value="CARBAMOYL-PHOSPHATE SYNTHASE SMALL CHAIN"/>
    <property type="match status" value="1"/>
</dbReference>
<dbReference type="AlphaFoldDB" id="A0A662Z080"/>
<dbReference type="GO" id="GO:0006541">
    <property type="term" value="P:glutamine metabolic process"/>
    <property type="evidence" value="ECO:0007669"/>
    <property type="project" value="InterPro"/>
</dbReference>
<evidence type="ECO:0000256" key="1">
    <source>
        <dbReference type="ARBA" id="ARBA00004812"/>
    </source>
</evidence>
<reference evidence="13 14" key="1">
    <citation type="submission" date="2016-10" db="EMBL/GenBank/DDBJ databases">
        <authorList>
            <person name="Varghese N."/>
            <person name="Submissions S."/>
        </authorList>
    </citation>
    <scope>NUCLEOTIDE SEQUENCE [LARGE SCALE GENOMIC DNA]</scope>
    <source>
        <strain evidence="13 14">IBRC-M10081</strain>
    </source>
</reference>
<dbReference type="PRINTS" id="PR00096">
    <property type="entry name" value="GATASE"/>
</dbReference>
<feature type="binding site" evidence="11">
    <location>
        <position position="223"/>
    </location>
    <ligand>
        <name>L-glutamine</name>
        <dbReference type="ChEBI" id="CHEBI:58359"/>
    </ligand>
</feature>
<keyword evidence="6 11" id="KW-0067">ATP-binding</keyword>
<name>A0A662Z080_9STAP</name>
<dbReference type="InterPro" id="IPR029062">
    <property type="entry name" value="Class_I_gatase-like"/>
</dbReference>
<comment type="subunit">
    <text evidence="11">Composed of two chains; the small (or glutamine) chain promotes the hydrolysis of glutamine to ammonia, which is used by the large (or ammonia) chain to synthesize carbamoyl phosphate. Tetramer of heterodimers (alpha,beta)4.</text>
</comment>
<dbReference type="SUPFAM" id="SSF52317">
    <property type="entry name" value="Class I glutamine amidotransferase-like"/>
    <property type="match status" value="1"/>
</dbReference>
<dbReference type="InterPro" id="IPR035686">
    <property type="entry name" value="CPSase_GATase1"/>
</dbReference>
<dbReference type="PANTHER" id="PTHR43418">
    <property type="entry name" value="MULTIFUNCTIONAL TRYPTOPHAN BIOSYNTHESIS PROTEIN-RELATED"/>
    <property type="match status" value="1"/>
</dbReference>